<accession>D0QET8</accession>
<evidence type="ECO:0000313" key="1">
    <source>
        <dbReference type="EMBL" id="ACS75349.1"/>
    </source>
</evidence>
<organism evidence="1">
    <name type="scientific">Fig leaf mottle-associated virus 2</name>
    <dbReference type="NCBI Taxonomy" id="394187"/>
    <lineage>
        <taxon>Viruses</taxon>
        <taxon>Riboviria</taxon>
        <taxon>Orthornavirae</taxon>
        <taxon>Kitrinoviricota</taxon>
        <taxon>Alsuviricetes</taxon>
        <taxon>Martellivirales</taxon>
        <taxon>Closteroviridae</taxon>
        <taxon>Ampelovirus</taxon>
    </lineage>
</organism>
<reference evidence="1" key="1">
    <citation type="submission" date="2008-11" db="EMBL/GenBank/DDBJ databases">
        <title>Partial nucleotide sequence, genome organization and taxonomy of Fig leaf mottle-associated virus 2.</title>
        <authorList>
            <person name="Elbeaino T."/>
            <person name="Heinoun K."/>
            <person name="Digiaro M."/>
            <person name="Martelli G.P."/>
        </authorList>
    </citation>
    <scope>NUCLEOTIDE SEQUENCE</scope>
    <source>
        <strain evidence="1">F3</strain>
    </source>
</reference>
<protein>
    <submittedName>
        <fullName evidence="1">p22</fullName>
    </submittedName>
</protein>
<dbReference type="EMBL" id="FJ473383">
    <property type="protein sequence ID" value="ACS75349.1"/>
    <property type="molecule type" value="Genomic_RNA"/>
</dbReference>
<proteinExistence type="predicted"/>
<name>D0QET8_9CLOS</name>
<sequence>MFTLGTSIACDMNKELNIVQSSKSTDVVAASKSKGVAPMKVLLAIEAHLMLECYITDYSKLMMPYKPLKVSKTEILSMQTSKEMEDIINELPDVLTLSCGTIPSPLEQLVKEHLLELKRKYEIYDYMYVGKLSPTKFEYGLVTRGGRKASIEIQENDFKRIAELIKKLIDITQEDLVERALLMLQI</sequence>